<keyword evidence="3" id="KW-0119">Carbohydrate metabolism</keyword>
<organism evidence="7 8">
    <name type="scientific">Niabella digestorum</name>
    <dbReference type="NCBI Taxonomy" id="3117701"/>
    <lineage>
        <taxon>Bacteria</taxon>
        <taxon>Pseudomonadati</taxon>
        <taxon>Bacteroidota</taxon>
        <taxon>Chitinophagia</taxon>
        <taxon>Chitinophagales</taxon>
        <taxon>Chitinophagaceae</taxon>
        <taxon>Niabella</taxon>
    </lineage>
</organism>
<proteinExistence type="inferred from homology"/>
<dbReference type="Pfam" id="PF00759">
    <property type="entry name" value="Glyco_hydro_9"/>
    <property type="match status" value="1"/>
</dbReference>
<keyword evidence="2 7" id="KW-0378">Hydrolase</keyword>
<dbReference type="SUPFAM" id="SSF81296">
    <property type="entry name" value="E set domains"/>
    <property type="match status" value="1"/>
</dbReference>
<dbReference type="CDD" id="cd10917">
    <property type="entry name" value="CE4_NodB_like_6s_7s"/>
    <property type="match status" value="1"/>
</dbReference>
<dbReference type="PANTHER" id="PTHR22298">
    <property type="entry name" value="ENDO-1,4-BETA-GLUCANASE"/>
    <property type="match status" value="1"/>
</dbReference>
<evidence type="ECO:0000313" key="7">
    <source>
        <dbReference type="EMBL" id="MEE6186979.1"/>
    </source>
</evidence>
<protein>
    <submittedName>
        <fullName evidence="7">Glycoside hydrolase family 9 protein</fullName>
    </submittedName>
</protein>
<accession>A0ABU7RG43</accession>
<dbReference type="InterPro" id="IPR013783">
    <property type="entry name" value="Ig-like_fold"/>
</dbReference>
<dbReference type="Gene3D" id="3.20.20.370">
    <property type="entry name" value="Glycoside hydrolase/deacetylase"/>
    <property type="match status" value="1"/>
</dbReference>
<dbReference type="Pfam" id="PF01522">
    <property type="entry name" value="Polysacc_deac_1"/>
    <property type="match status" value="1"/>
</dbReference>
<evidence type="ECO:0000259" key="6">
    <source>
        <dbReference type="PROSITE" id="PS51677"/>
    </source>
</evidence>
<dbReference type="InterPro" id="IPR001701">
    <property type="entry name" value="Glyco_hydro_9"/>
</dbReference>
<evidence type="ECO:0000256" key="4">
    <source>
        <dbReference type="ARBA" id="ARBA00023295"/>
    </source>
</evidence>
<comment type="caution">
    <text evidence="7">The sequence shown here is derived from an EMBL/GenBank/DDBJ whole genome shotgun (WGS) entry which is preliminary data.</text>
</comment>
<dbReference type="GO" id="GO:0016787">
    <property type="term" value="F:hydrolase activity"/>
    <property type="evidence" value="ECO:0007669"/>
    <property type="project" value="UniProtKB-KW"/>
</dbReference>
<dbReference type="RefSeq" id="WP_330974388.1">
    <property type="nucleotide sequence ID" value="NZ_JAZGLY010000003.1"/>
</dbReference>
<dbReference type="InterPro" id="IPR004197">
    <property type="entry name" value="Cellulase_Ig-like"/>
</dbReference>
<dbReference type="InterPro" id="IPR014756">
    <property type="entry name" value="Ig_E-set"/>
</dbReference>
<keyword evidence="8" id="KW-1185">Reference proteome</keyword>
<dbReference type="InterPro" id="IPR008928">
    <property type="entry name" value="6-hairpin_glycosidase_sf"/>
</dbReference>
<keyword evidence="4" id="KW-0326">Glycosidase</keyword>
<sequence length="823" mass="94533">MIQKHVLCQVLITLSMMFLWERIYAQQAWIRINQLGYREADVKVAVMGSKEPIECTRFEVVDAATHKVVYEAKAVKYFGKYGPFAHTWRLNFSPFSRKGIYYIKAGSIKSPEFKIDNRVYEGTADFVLKYMRQQRSKYNPFLKDSCHTKDGFIVYHPDKNKDSTYIDVAGGWHDASDYLQYLPTSANATFQMMFAFMQHPESFQDKYDAWGNEGSNNIPDVIDEAKWGLDWLVKMNPRKGEYYNQIADDRDHQGMRLPTLDSVVYAPNKGFARPVYFITGKPQGEKYKNKTVGAASSAGKFATAFAIGAQVMKPYYPQFAESLVQKAIDAYEFGKQHPGNTQTISVVSPYIYAEDNYADDMELAAITLFKLTGDSVYLKDAIQFAHMEPVTPWMGADSANHYQWYPFVNLGHYFGAKLDHHNRDTYIRYMREGIQRVVNRGKNNPFLIGVPFIWCSNNLVVGMLTQMSLYRKITGDKSFEEEEAALRDWLFGCNPWGTSMICDLPENGIAPKDPHSAFTHLYNYKISGGLVDGPVYGSIWNKLIGIKLYAPDEFEAFQSDVAVYHDDYGDYSTNEPTMDGTASLSYYLSMLQSDTLSRLEYDKEGGVIKIDSDKKHVYLLFSAHEFAEGGKHVVETLARNKVKGNFFFTGDFLRNKKHYALLQQLHRQGHYIGSHSDKHLLYADWTKRDSLLVSKDSFKTDLEKSLEQLRKLNIESGKWYLPPYEWYNKQIVEWCKELGLTVLNFTPGTGTNADYTWPGLKNYRSSGDLLQHLFKLDEKILGGSLLLIHLGTDPRRKDKFYNKLDIIIKHLQKNGFMIKKLPN</sequence>
<dbReference type="Pfam" id="PF02927">
    <property type="entry name" value="CelD_N"/>
    <property type="match status" value="1"/>
</dbReference>
<dbReference type="InterPro" id="IPR011330">
    <property type="entry name" value="Glyco_hydro/deAcase_b/a-brl"/>
</dbReference>
<dbReference type="InterPro" id="IPR012341">
    <property type="entry name" value="6hp_glycosidase-like_sf"/>
</dbReference>
<keyword evidence="5" id="KW-0624">Polysaccharide degradation</keyword>
<gene>
    <name evidence="7" type="ORF">V2H41_06815</name>
</gene>
<reference evidence="7 8" key="1">
    <citation type="submission" date="2024-01" db="EMBL/GenBank/DDBJ databases">
        <title>Niabella digestum sp. nov., isolated from waste digestion system.</title>
        <authorList>
            <person name="Zhang L."/>
        </authorList>
    </citation>
    <scope>NUCLEOTIDE SEQUENCE [LARGE SCALE GENOMIC DNA]</scope>
    <source>
        <strain evidence="7 8">A18</strain>
    </source>
</reference>
<evidence type="ECO:0000313" key="8">
    <source>
        <dbReference type="Proteomes" id="UP001357452"/>
    </source>
</evidence>
<comment type="similarity">
    <text evidence="1">Belongs to the glycosyl hydrolase 9 (cellulase E) family.</text>
</comment>
<dbReference type="SUPFAM" id="SSF88713">
    <property type="entry name" value="Glycoside hydrolase/deacetylase"/>
    <property type="match status" value="1"/>
</dbReference>
<feature type="domain" description="NodB homology" evidence="6">
    <location>
        <begin position="615"/>
        <end position="819"/>
    </location>
</feature>
<dbReference type="EMBL" id="JAZGLY010000003">
    <property type="protein sequence ID" value="MEE6186979.1"/>
    <property type="molecule type" value="Genomic_DNA"/>
</dbReference>
<dbReference type="Gene3D" id="1.50.10.10">
    <property type="match status" value="1"/>
</dbReference>
<evidence type="ECO:0000256" key="5">
    <source>
        <dbReference type="ARBA" id="ARBA00023326"/>
    </source>
</evidence>
<evidence type="ECO:0000256" key="3">
    <source>
        <dbReference type="ARBA" id="ARBA00023277"/>
    </source>
</evidence>
<dbReference type="CDD" id="cd02850">
    <property type="entry name" value="E_set_Cellulase_N"/>
    <property type="match status" value="1"/>
</dbReference>
<dbReference type="SUPFAM" id="SSF48208">
    <property type="entry name" value="Six-hairpin glycosidases"/>
    <property type="match status" value="1"/>
</dbReference>
<name>A0ABU7RG43_9BACT</name>
<dbReference type="PROSITE" id="PS51677">
    <property type="entry name" value="NODB"/>
    <property type="match status" value="1"/>
</dbReference>
<dbReference type="Gene3D" id="2.60.40.10">
    <property type="entry name" value="Immunoglobulins"/>
    <property type="match status" value="1"/>
</dbReference>
<evidence type="ECO:0000256" key="1">
    <source>
        <dbReference type="ARBA" id="ARBA00007072"/>
    </source>
</evidence>
<evidence type="ECO:0000256" key="2">
    <source>
        <dbReference type="ARBA" id="ARBA00022801"/>
    </source>
</evidence>
<dbReference type="Proteomes" id="UP001357452">
    <property type="component" value="Unassembled WGS sequence"/>
</dbReference>
<dbReference type="InterPro" id="IPR002509">
    <property type="entry name" value="NODB_dom"/>
</dbReference>